<dbReference type="InterPro" id="IPR003719">
    <property type="entry name" value="Phenazine_PhzF-like"/>
</dbReference>
<dbReference type="SUPFAM" id="SSF54506">
    <property type="entry name" value="Diaminopimelate epimerase-like"/>
    <property type="match status" value="1"/>
</dbReference>
<organism evidence="4 5">
    <name type="scientific">Amphibalanus amphitrite</name>
    <name type="common">Striped barnacle</name>
    <name type="synonym">Balanus amphitrite</name>
    <dbReference type="NCBI Taxonomy" id="1232801"/>
    <lineage>
        <taxon>Eukaryota</taxon>
        <taxon>Metazoa</taxon>
        <taxon>Ecdysozoa</taxon>
        <taxon>Arthropoda</taxon>
        <taxon>Crustacea</taxon>
        <taxon>Multicrustacea</taxon>
        <taxon>Cirripedia</taxon>
        <taxon>Thoracica</taxon>
        <taxon>Thoracicalcarea</taxon>
        <taxon>Balanomorpha</taxon>
        <taxon>Balanoidea</taxon>
        <taxon>Balanidae</taxon>
        <taxon>Amphibalaninae</taxon>
        <taxon>Amphibalanus</taxon>
    </lineage>
</organism>
<comment type="similarity">
    <text evidence="1">Belongs to the PhzF family.</text>
</comment>
<protein>
    <submittedName>
        <fullName evidence="4">Phenazine biosynthesis-like domain-containing protein</fullName>
    </submittedName>
</protein>
<dbReference type="GO" id="GO:0016853">
    <property type="term" value="F:isomerase activity"/>
    <property type="evidence" value="ECO:0007669"/>
    <property type="project" value="UniProtKB-KW"/>
</dbReference>
<dbReference type="OrthoDB" id="75169at2759"/>
<dbReference type="PANTHER" id="PTHR13774">
    <property type="entry name" value="PHENAZINE BIOSYNTHESIS PROTEIN"/>
    <property type="match status" value="1"/>
</dbReference>
<feature type="active site" evidence="3">
    <location>
        <position position="64"/>
    </location>
</feature>
<evidence type="ECO:0000313" key="4">
    <source>
        <dbReference type="EMBL" id="KAF0299946.1"/>
    </source>
</evidence>
<dbReference type="EMBL" id="VIIS01001310">
    <property type="protein sequence ID" value="KAF0299946.1"/>
    <property type="molecule type" value="Genomic_DNA"/>
</dbReference>
<dbReference type="Pfam" id="PF02567">
    <property type="entry name" value="PhzC-PhzF"/>
    <property type="match status" value="1"/>
</dbReference>
<reference evidence="4 5" key="1">
    <citation type="submission" date="2019-07" db="EMBL/GenBank/DDBJ databases">
        <title>Draft genome assembly of a fouling barnacle, Amphibalanus amphitrite (Darwin, 1854): The first reference genome for Thecostraca.</title>
        <authorList>
            <person name="Kim W."/>
        </authorList>
    </citation>
    <scope>NUCLEOTIDE SEQUENCE [LARGE SCALE GENOMIC DNA]</scope>
    <source>
        <strain evidence="4">SNU_AA5</strain>
        <tissue evidence="4">Soma without cirri and trophi</tissue>
    </source>
</reference>
<comment type="caution">
    <text evidence="4">The sequence shown here is derived from an EMBL/GenBank/DDBJ whole genome shotgun (WGS) entry which is preliminary data.</text>
</comment>
<gene>
    <name evidence="4" type="primary">Pbld_0</name>
    <name evidence="4" type="ORF">FJT64_027451</name>
</gene>
<keyword evidence="5" id="KW-1185">Reference proteome</keyword>
<sequence length="304" mass="33506">MRHVLPPILSPLCAMEGRSIAVFTVNAFTAEPFAGNPASVCLLEDPSAPDVLLQGIAAQMNHSETAFVTRLSEGDQFDTADTFRLRWFTPTTEVKLCGHGTMAAAAVLFKVVGNKQPQLTFVTRWELRLTAVRDEDRIELELPLNAPQPVPAERFAQLAAAVCGQLPVVESQLSEETGKLLLRLEDSCTVRQLEELKPEVGQLPRLHDGSEVRGVIVTLKDGGKFDFQSRYFAPWVGIPEDPVTGSAHTVLAPYWARQLDSDRLWARQCSARAGQLGLAVDWDRQRVLVYGEAVVVLQGKLRIP</sequence>
<dbReference type="PANTHER" id="PTHR13774:SF17">
    <property type="entry name" value="PHENAZINE BIOSYNTHESIS-LIKE DOMAIN-CONTAINING PROTEIN"/>
    <property type="match status" value="1"/>
</dbReference>
<dbReference type="Gene3D" id="3.10.310.10">
    <property type="entry name" value="Diaminopimelate Epimerase, Chain A, domain 1"/>
    <property type="match status" value="2"/>
</dbReference>
<dbReference type="GO" id="GO:0005737">
    <property type="term" value="C:cytoplasm"/>
    <property type="evidence" value="ECO:0007669"/>
    <property type="project" value="TreeGrafter"/>
</dbReference>
<keyword evidence="2" id="KW-0413">Isomerase</keyword>
<name>A0A6A4VYH3_AMPAM</name>
<evidence type="ECO:0000256" key="2">
    <source>
        <dbReference type="ARBA" id="ARBA00023235"/>
    </source>
</evidence>
<dbReference type="Proteomes" id="UP000440578">
    <property type="component" value="Unassembled WGS sequence"/>
</dbReference>
<evidence type="ECO:0000313" key="5">
    <source>
        <dbReference type="Proteomes" id="UP000440578"/>
    </source>
</evidence>
<dbReference type="NCBIfam" id="TIGR00654">
    <property type="entry name" value="PhzF_family"/>
    <property type="match status" value="1"/>
</dbReference>
<dbReference type="PIRSF" id="PIRSF016184">
    <property type="entry name" value="PhzC_PhzF"/>
    <property type="match status" value="1"/>
</dbReference>
<proteinExistence type="inferred from homology"/>
<dbReference type="AlphaFoldDB" id="A0A6A4VYH3"/>
<evidence type="ECO:0000256" key="3">
    <source>
        <dbReference type="PIRSR" id="PIRSR016184-1"/>
    </source>
</evidence>
<evidence type="ECO:0000256" key="1">
    <source>
        <dbReference type="ARBA" id="ARBA00008270"/>
    </source>
</evidence>
<accession>A0A6A4VYH3</accession>